<dbReference type="GO" id="GO:0019354">
    <property type="term" value="P:siroheme biosynthetic process"/>
    <property type="evidence" value="ECO:0007669"/>
    <property type="project" value="UniProtKB-UniPathway"/>
</dbReference>
<organism evidence="12 13">
    <name type="scientific">Gulbenkiania indica</name>
    <dbReference type="NCBI Taxonomy" id="375574"/>
    <lineage>
        <taxon>Bacteria</taxon>
        <taxon>Pseudomonadati</taxon>
        <taxon>Pseudomonadota</taxon>
        <taxon>Betaproteobacteria</taxon>
        <taxon>Neisseriales</taxon>
        <taxon>Chromobacteriaceae</taxon>
        <taxon>Gulbenkiania</taxon>
    </lineage>
</organism>
<reference evidence="13" key="1">
    <citation type="submission" date="2015-08" db="EMBL/GenBank/DDBJ databases">
        <authorList>
            <person name="Varghese N."/>
        </authorList>
    </citation>
    <scope>NUCLEOTIDE SEQUENCE [LARGE SCALE GENOMIC DNA]</scope>
    <source>
        <strain evidence="13">DSM 17901</strain>
    </source>
</reference>
<dbReference type="RefSeq" id="WP_082446372.1">
    <property type="nucleotide sequence ID" value="NZ_CYHA01000002.1"/>
</dbReference>
<evidence type="ECO:0000256" key="7">
    <source>
        <dbReference type="ARBA" id="ARBA00023244"/>
    </source>
</evidence>
<keyword evidence="6" id="KW-0949">S-adenosyl-L-methionine</keyword>
<dbReference type="UniPathway" id="UPA00262">
    <property type="reaction ID" value="UER00211"/>
</dbReference>
<dbReference type="InterPro" id="IPR014776">
    <property type="entry name" value="4pyrrole_Mease_sub2"/>
</dbReference>
<dbReference type="STRING" id="375574.GCA_001418035_01003"/>
<comment type="pathway">
    <text evidence="8">Porphyrin-containing compound metabolism; siroheme biosynthesis; precorrin-2 from uroporphyrinogen III: step 1/1.</text>
</comment>
<dbReference type="EC" id="2.1.1.107" evidence="2"/>
<evidence type="ECO:0000256" key="6">
    <source>
        <dbReference type="ARBA" id="ARBA00022691"/>
    </source>
</evidence>
<dbReference type="Pfam" id="PF00590">
    <property type="entry name" value="TP_methylase"/>
    <property type="match status" value="1"/>
</dbReference>
<dbReference type="InterPro" id="IPR000878">
    <property type="entry name" value="4pyrrol_Mease"/>
</dbReference>
<dbReference type="PANTHER" id="PTHR45790">
    <property type="entry name" value="SIROHEME SYNTHASE-RELATED"/>
    <property type="match status" value="1"/>
</dbReference>
<feature type="domain" description="Tetrapyrrole methylase" evidence="11">
    <location>
        <begin position="23"/>
        <end position="232"/>
    </location>
</feature>
<dbReference type="GO" id="GO:0004851">
    <property type="term" value="F:uroporphyrin-III C-methyltransferase activity"/>
    <property type="evidence" value="ECO:0007669"/>
    <property type="project" value="UniProtKB-EC"/>
</dbReference>
<dbReference type="Gene3D" id="3.30.950.10">
    <property type="entry name" value="Methyltransferase, Cobalt-precorrin-4 Transmethylase, Domain 2"/>
    <property type="match status" value="1"/>
</dbReference>
<evidence type="ECO:0000256" key="10">
    <source>
        <dbReference type="RuleBase" id="RU003960"/>
    </source>
</evidence>
<dbReference type="AlphaFoldDB" id="A0A0K6GUW9"/>
<dbReference type="GO" id="GO:0032259">
    <property type="term" value="P:methylation"/>
    <property type="evidence" value="ECO:0007669"/>
    <property type="project" value="UniProtKB-KW"/>
</dbReference>
<dbReference type="InterPro" id="IPR014777">
    <property type="entry name" value="4pyrrole_Mease_sub1"/>
</dbReference>
<dbReference type="NCBIfam" id="NF004790">
    <property type="entry name" value="PRK06136.1"/>
    <property type="match status" value="1"/>
</dbReference>
<protein>
    <recommendedName>
        <fullName evidence="2">uroporphyrinogen-III C-methyltransferase</fullName>
        <ecNumber evidence="2">2.1.1.107</ecNumber>
    </recommendedName>
</protein>
<dbReference type="OrthoDB" id="9815856at2"/>
<evidence type="ECO:0000256" key="3">
    <source>
        <dbReference type="ARBA" id="ARBA00022573"/>
    </source>
</evidence>
<dbReference type="InterPro" id="IPR050161">
    <property type="entry name" value="Siro_Cobalamin_biosynth"/>
</dbReference>
<dbReference type="FunFam" id="3.30.950.10:FF:000001">
    <property type="entry name" value="Siroheme synthase"/>
    <property type="match status" value="1"/>
</dbReference>
<dbReference type="FunFam" id="3.40.1010.10:FF:000001">
    <property type="entry name" value="Siroheme synthase"/>
    <property type="match status" value="1"/>
</dbReference>
<evidence type="ECO:0000259" key="11">
    <source>
        <dbReference type="Pfam" id="PF00590"/>
    </source>
</evidence>
<keyword evidence="4 10" id="KW-0489">Methyltransferase</keyword>
<proteinExistence type="inferred from homology"/>
<keyword evidence="7" id="KW-0627">Porphyrin biosynthesis</keyword>
<dbReference type="NCBIfam" id="TIGR01469">
    <property type="entry name" value="cobA_cysG_Cterm"/>
    <property type="match status" value="1"/>
</dbReference>
<evidence type="ECO:0000256" key="9">
    <source>
        <dbReference type="ARBA" id="ARBA00060548"/>
    </source>
</evidence>
<dbReference type="PANTHER" id="PTHR45790:SF1">
    <property type="entry name" value="SIROHEME SYNTHASE"/>
    <property type="match status" value="1"/>
</dbReference>
<evidence type="ECO:0000313" key="13">
    <source>
        <dbReference type="Proteomes" id="UP000243535"/>
    </source>
</evidence>
<dbReference type="InterPro" id="IPR003043">
    <property type="entry name" value="Uropor_MeTrfase_CS"/>
</dbReference>
<keyword evidence="3" id="KW-0169">Cobalamin biosynthesis</keyword>
<dbReference type="GO" id="GO:0009236">
    <property type="term" value="P:cobalamin biosynthetic process"/>
    <property type="evidence" value="ECO:0007669"/>
    <property type="project" value="UniProtKB-KW"/>
</dbReference>
<dbReference type="PROSITE" id="PS00839">
    <property type="entry name" value="SUMT_1"/>
    <property type="match status" value="1"/>
</dbReference>
<dbReference type="InterPro" id="IPR006366">
    <property type="entry name" value="CobA/CysG_C"/>
</dbReference>
<sequence length="271" mass="28756">MNEPCDSRHLLPAASANPVRGHVSLVGAGPGDPELLTLRALQRLQTADVVLYDHLVSPAIRALIPARTERICVGKRASRHTLPQEAINALIVSHARAGRRVVRLKGGDPFLFGRGGEEMEEVVAAGFDYEVVPGITAATGAAASTGIPLTHRDHAQGCLFVTGHRRQGEDRLAWTRHTGPEETLVVYMGLNEAPRIAADLIDAGRAPDTPVATVENATTPRERVVLATLATLAATLEQEAVASPALLIIGSVVRLYRPAHRAAAEEVFAGA</sequence>
<dbReference type="Proteomes" id="UP000243535">
    <property type="component" value="Unassembled WGS sequence"/>
</dbReference>
<evidence type="ECO:0000256" key="1">
    <source>
        <dbReference type="ARBA" id="ARBA00005879"/>
    </source>
</evidence>
<evidence type="ECO:0000313" key="12">
    <source>
        <dbReference type="EMBL" id="CUA82344.1"/>
    </source>
</evidence>
<dbReference type="EMBL" id="CYHA01000002">
    <property type="protein sequence ID" value="CUA82344.1"/>
    <property type="molecule type" value="Genomic_DNA"/>
</dbReference>
<dbReference type="Gene3D" id="3.40.1010.10">
    <property type="entry name" value="Cobalt-precorrin-4 Transmethylase, Domain 1"/>
    <property type="match status" value="1"/>
</dbReference>
<accession>A0A0K6GUW9</accession>
<comment type="pathway">
    <text evidence="9">Cofactor biosynthesis; adenosylcobalamin biosynthesis; precorrin-2 from uroporphyrinogen III: step 1/1.</text>
</comment>
<dbReference type="InterPro" id="IPR035996">
    <property type="entry name" value="4pyrrol_Methylase_sf"/>
</dbReference>
<gene>
    <name evidence="12" type="ORF">Ga0061063_1210</name>
</gene>
<dbReference type="CDD" id="cd11642">
    <property type="entry name" value="SUMT"/>
    <property type="match status" value="1"/>
</dbReference>
<name>A0A0K6GUW9_9NEIS</name>
<dbReference type="SUPFAM" id="SSF53790">
    <property type="entry name" value="Tetrapyrrole methylase"/>
    <property type="match status" value="1"/>
</dbReference>
<keyword evidence="5 10" id="KW-0808">Transferase</keyword>
<evidence type="ECO:0000256" key="8">
    <source>
        <dbReference type="ARBA" id="ARBA00025705"/>
    </source>
</evidence>
<evidence type="ECO:0000256" key="5">
    <source>
        <dbReference type="ARBA" id="ARBA00022679"/>
    </source>
</evidence>
<evidence type="ECO:0000256" key="2">
    <source>
        <dbReference type="ARBA" id="ARBA00012162"/>
    </source>
</evidence>
<evidence type="ECO:0000256" key="4">
    <source>
        <dbReference type="ARBA" id="ARBA00022603"/>
    </source>
</evidence>
<keyword evidence="13" id="KW-1185">Reference proteome</keyword>
<comment type="similarity">
    <text evidence="1 10">Belongs to the precorrin methyltransferase family.</text>
</comment>
<dbReference type="PROSITE" id="PS00840">
    <property type="entry name" value="SUMT_2"/>
    <property type="match status" value="1"/>
</dbReference>